<dbReference type="FunFam" id="1.25.40.10:FF:000072">
    <property type="entry name" value="Crooked neck-like protein 1"/>
    <property type="match status" value="1"/>
</dbReference>
<evidence type="ECO:0000256" key="3">
    <source>
        <dbReference type="ARBA" id="ARBA00022664"/>
    </source>
</evidence>
<keyword evidence="7" id="KW-0539">Nucleus</keyword>
<dbReference type="PANTHER" id="PTHR11246:SF3">
    <property type="entry name" value="CROOKED NECK-LIKE PROTEIN 1"/>
    <property type="match status" value="1"/>
</dbReference>
<dbReference type="GO" id="GO:0000245">
    <property type="term" value="P:spliceosomal complex assembly"/>
    <property type="evidence" value="ECO:0007669"/>
    <property type="project" value="TreeGrafter"/>
</dbReference>
<evidence type="ECO:0000256" key="1">
    <source>
        <dbReference type="ARBA" id="ARBA00004123"/>
    </source>
</evidence>
<dbReference type="SUPFAM" id="SSF48452">
    <property type="entry name" value="TPR-like"/>
    <property type="match status" value="4"/>
</dbReference>
<feature type="domain" description="Pre-mRNA-splicing factor Syf1/CRNKL1-like C-terminal HAT-repeats" evidence="8">
    <location>
        <begin position="327"/>
        <end position="530"/>
    </location>
</feature>
<dbReference type="PANTHER" id="PTHR11246">
    <property type="entry name" value="PRE-MRNA SPLICING FACTOR"/>
    <property type="match status" value="1"/>
</dbReference>
<dbReference type="FunFam" id="1.25.40.10:FF:000048">
    <property type="entry name" value="Cell cycle control protein"/>
    <property type="match status" value="1"/>
</dbReference>
<dbReference type="GO" id="GO:0071011">
    <property type="term" value="C:precatalytic spliceosome"/>
    <property type="evidence" value="ECO:0007669"/>
    <property type="project" value="TreeGrafter"/>
</dbReference>
<feature type="domain" description="Pre-mRNA-splicing factor Syf1/CRNKL1-like C-terminal HAT-repeats" evidence="8">
    <location>
        <begin position="65"/>
        <end position="309"/>
    </location>
</feature>
<accession>A0AAV8UWU9</accession>
<sequence>MGSRGGLSSVKNKAPAPIQITAEQLLREAWERKEVESTKAPKQKITDKNELREYRQGKRKDFEDRIRMNRTHLPLWVKYAKWEETQQEYDRSRSVYERALDVDYRSHTVWLNYAEMEMRHKFVNHARNVWDRAIALLPRVAQLWYKYAFMEEMLGNFAGARNVFERWMKWAPDENAWMAFVRFELRHGTTGNARNVFERFIQSFPTIKAYIKYARFEERQRETGKAREIFERLSDELPEELVTGDYYLAFAKFEERAREPERARAIYKYAIENIPKAEAQELHSAYSAFERQRGDRAGVEEAIYTKKRIEYEEKLAENPRNYNAWFDLARMEEANSTPEKIREVYERAIAHIPPPDEKRYWRRYIYLWINYATWEELEMGDLERARQVYRSCLKSIPDKHKRFSFSKIWLLAANLEIRRHDVAEARKLLGQALGVAPKEKIFRGYINVELALGEMDRCRRIFAKWIETNPYGVTAWKEFAEMEASLGETSRARAVLELGVSQDELDMPELLWKTYIDFEIGEDDMDAARKLYDRLLEKTRHGKVYQSYAQFESTNGHVDKARKIYRDGDRALKSAITEASAGTDGESEGLAITLKQERVNLLKAWKDLETKAGSEEGLAEVEKKMPRKVKRKKPLLDEHGNTSGWEEYYDYVFEEDDEAAPHLKLLQAAQSWKKAMSAQQS</sequence>
<gene>
    <name evidence="9" type="ORF">NDN08_002282</name>
</gene>
<name>A0AAV8UWU9_9RHOD</name>
<dbReference type="InterPro" id="IPR045075">
    <property type="entry name" value="Syf1-like"/>
</dbReference>
<evidence type="ECO:0000256" key="6">
    <source>
        <dbReference type="ARBA" id="ARBA00023187"/>
    </source>
</evidence>
<dbReference type="Proteomes" id="UP001157974">
    <property type="component" value="Unassembled WGS sequence"/>
</dbReference>
<dbReference type="AlphaFoldDB" id="A0AAV8UWU9"/>
<dbReference type="SMART" id="SM00386">
    <property type="entry name" value="HAT"/>
    <property type="match status" value="14"/>
</dbReference>
<proteinExistence type="inferred from homology"/>
<keyword evidence="3" id="KW-0507">mRNA processing</keyword>
<comment type="similarity">
    <text evidence="2">Belongs to the crooked-neck family.</text>
</comment>
<organism evidence="9 10">
    <name type="scientific">Rhodosorus marinus</name>
    <dbReference type="NCBI Taxonomy" id="101924"/>
    <lineage>
        <taxon>Eukaryota</taxon>
        <taxon>Rhodophyta</taxon>
        <taxon>Stylonematophyceae</taxon>
        <taxon>Stylonematales</taxon>
        <taxon>Stylonemataceae</taxon>
        <taxon>Rhodosorus</taxon>
    </lineage>
</organism>
<reference evidence="9 10" key="1">
    <citation type="journal article" date="2023" name="Nat. Commun.">
        <title>Origin of minicircular mitochondrial genomes in red algae.</title>
        <authorList>
            <person name="Lee Y."/>
            <person name="Cho C.H."/>
            <person name="Lee Y.M."/>
            <person name="Park S.I."/>
            <person name="Yang J.H."/>
            <person name="West J.A."/>
            <person name="Bhattacharya D."/>
            <person name="Yoon H.S."/>
        </authorList>
    </citation>
    <scope>NUCLEOTIDE SEQUENCE [LARGE SCALE GENOMIC DNA]</scope>
    <source>
        <strain evidence="9 10">CCMP1338</strain>
        <tissue evidence="9">Whole cell</tissue>
    </source>
</reference>
<dbReference type="Gene3D" id="1.25.40.10">
    <property type="entry name" value="Tetratricopeptide repeat domain"/>
    <property type="match status" value="4"/>
</dbReference>
<evidence type="ECO:0000259" key="8">
    <source>
        <dbReference type="Pfam" id="PF23231"/>
    </source>
</evidence>
<comment type="subcellular location">
    <subcellularLocation>
        <location evidence="1">Nucleus</location>
    </subcellularLocation>
</comment>
<keyword evidence="5" id="KW-0677">Repeat</keyword>
<evidence type="ECO:0000256" key="2">
    <source>
        <dbReference type="ARBA" id="ARBA00008644"/>
    </source>
</evidence>
<dbReference type="InterPro" id="IPR003107">
    <property type="entry name" value="HAT"/>
</dbReference>
<evidence type="ECO:0000256" key="7">
    <source>
        <dbReference type="ARBA" id="ARBA00023242"/>
    </source>
</evidence>
<dbReference type="GO" id="GO:0071014">
    <property type="term" value="C:post-mRNA release spliceosomal complex"/>
    <property type="evidence" value="ECO:0007669"/>
    <property type="project" value="TreeGrafter"/>
</dbReference>
<dbReference type="InterPro" id="IPR011990">
    <property type="entry name" value="TPR-like_helical_dom_sf"/>
</dbReference>
<comment type="caution">
    <text evidence="9">The sequence shown here is derived from an EMBL/GenBank/DDBJ whole genome shotgun (WGS) entry which is preliminary data.</text>
</comment>
<evidence type="ECO:0000313" key="10">
    <source>
        <dbReference type="Proteomes" id="UP001157974"/>
    </source>
</evidence>
<evidence type="ECO:0000256" key="4">
    <source>
        <dbReference type="ARBA" id="ARBA00022728"/>
    </source>
</evidence>
<evidence type="ECO:0000313" key="9">
    <source>
        <dbReference type="EMBL" id="KAJ8905777.1"/>
    </source>
</evidence>
<dbReference type="InterPro" id="IPR055430">
    <property type="entry name" value="HAT_Syf1_CNRKL1_C"/>
</dbReference>
<dbReference type="GO" id="GO:0071007">
    <property type="term" value="C:U2-type catalytic step 2 spliceosome"/>
    <property type="evidence" value="ECO:0007669"/>
    <property type="project" value="TreeGrafter"/>
</dbReference>
<keyword evidence="6" id="KW-0508">mRNA splicing</keyword>
<protein>
    <recommendedName>
        <fullName evidence="8">Pre-mRNA-splicing factor Syf1/CRNKL1-like C-terminal HAT-repeats domain-containing protein</fullName>
    </recommendedName>
</protein>
<dbReference type="GO" id="GO:0000974">
    <property type="term" value="C:Prp19 complex"/>
    <property type="evidence" value="ECO:0007669"/>
    <property type="project" value="TreeGrafter"/>
</dbReference>
<dbReference type="EMBL" id="JAMWBK010000004">
    <property type="protein sequence ID" value="KAJ8905777.1"/>
    <property type="molecule type" value="Genomic_DNA"/>
</dbReference>
<keyword evidence="10" id="KW-1185">Reference proteome</keyword>
<dbReference type="Pfam" id="PF23231">
    <property type="entry name" value="HAT_Syf1_CNRKL1_C"/>
    <property type="match status" value="2"/>
</dbReference>
<keyword evidence="4" id="KW-0747">Spliceosome</keyword>
<evidence type="ECO:0000256" key="5">
    <source>
        <dbReference type="ARBA" id="ARBA00022737"/>
    </source>
</evidence>